<name>A0A811KUB1_9BILA</name>
<dbReference type="EMBL" id="CAJFCW020000004">
    <property type="protein sequence ID" value="CAG9112095.1"/>
    <property type="molecule type" value="Genomic_DNA"/>
</dbReference>
<feature type="region of interest" description="Disordered" evidence="1">
    <location>
        <begin position="79"/>
        <end position="104"/>
    </location>
</feature>
<feature type="compositionally biased region" description="Low complexity" evidence="1">
    <location>
        <begin position="388"/>
        <end position="416"/>
    </location>
</feature>
<dbReference type="EMBL" id="CAJFDH010000004">
    <property type="protein sequence ID" value="CAD5218905.1"/>
    <property type="molecule type" value="Genomic_DNA"/>
</dbReference>
<feature type="region of interest" description="Disordered" evidence="1">
    <location>
        <begin position="353"/>
        <end position="416"/>
    </location>
</feature>
<sequence>MRVLVVLGGERRKIEAVDQLNYGAVKGNIRQIFGFDSNVNFVLKLGESAIELNDDQFLAEAGVVSGEILKVHVIDGKIQRPQSSNSQPTTSTAETNKKSVPKPSEVQFSNENVKKILVDQLISRCQMNVENENSPSFSDNFFISNIMLKTKVTPWSRGCLNLTFVDKVHAVANLNLQLISDKGIVKQFGVTTVYPIGFRKQLDAFCANVEEFLYGPKNKFLSTFFFGSPQIMACALCKHLDPESLLRLSVMNKYMRNYCNGSSFDVLIWKEMLARYKQIAVGDVPALPEGRTHRKELIAAITATREENERRRRMQEQHEHDLLMFDFPRNRREPMELRQPGLDEFDRRWQGGEVFPNHRPRRDPANPLIIPRPGHPDFQPDFNPDPDMPQGPSRGRGRTPPGFGMPFNPGNNGFFG</sequence>
<evidence type="ECO:0000256" key="1">
    <source>
        <dbReference type="SAM" id="MobiDB-lite"/>
    </source>
</evidence>
<keyword evidence="3" id="KW-1185">Reference proteome</keyword>
<reference evidence="2" key="1">
    <citation type="submission" date="2020-09" db="EMBL/GenBank/DDBJ databases">
        <authorList>
            <person name="Kikuchi T."/>
        </authorList>
    </citation>
    <scope>NUCLEOTIDE SEQUENCE</scope>
    <source>
        <strain evidence="2">SH1</strain>
    </source>
</reference>
<comment type="caution">
    <text evidence="2">The sequence shown here is derived from an EMBL/GenBank/DDBJ whole genome shotgun (WGS) entry which is preliminary data.</text>
</comment>
<dbReference type="Proteomes" id="UP000783686">
    <property type="component" value="Unassembled WGS sequence"/>
</dbReference>
<gene>
    <name evidence="2" type="ORF">BOKJ2_LOCUS8115</name>
</gene>
<evidence type="ECO:0000313" key="2">
    <source>
        <dbReference type="EMBL" id="CAD5218905.1"/>
    </source>
</evidence>
<dbReference type="Proteomes" id="UP000614601">
    <property type="component" value="Unassembled WGS sequence"/>
</dbReference>
<feature type="compositionally biased region" description="Low complexity" evidence="1">
    <location>
        <begin position="81"/>
        <end position="92"/>
    </location>
</feature>
<protein>
    <recommendedName>
        <fullName evidence="4">F-box domain-containing protein</fullName>
    </recommendedName>
</protein>
<accession>A0A811KUB1</accession>
<dbReference type="AlphaFoldDB" id="A0A811KUB1"/>
<proteinExistence type="predicted"/>
<organism evidence="2 3">
    <name type="scientific">Bursaphelenchus okinawaensis</name>
    <dbReference type="NCBI Taxonomy" id="465554"/>
    <lineage>
        <taxon>Eukaryota</taxon>
        <taxon>Metazoa</taxon>
        <taxon>Ecdysozoa</taxon>
        <taxon>Nematoda</taxon>
        <taxon>Chromadorea</taxon>
        <taxon>Rhabditida</taxon>
        <taxon>Tylenchina</taxon>
        <taxon>Tylenchomorpha</taxon>
        <taxon>Aphelenchoidea</taxon>
        <taxon>Aphelenchoididae</taxon>
        <taxon>Bursaphelenchus</taxon>
    </lineage>
</organism>
<evidence type="ECO:0000313" key="3">
    <source>
        <dbReference type="Proteomes" id="UP000614601"/>
    </source>
</evidence>
<evidence type="ECO:0008006" key="4">
    <source>
        <dbReference type="Google" id="ProtNLM"/>
    </source>
</evidence>
<dbReference type="OrthoDB" id="10503103at2759"/>